<dbReference type="RefSeq" id="WP_060971974.1">
    <property type="nucleotide sequence ID" value="NZ_JADNKH010000012.1"/>
</dbReference>
<dbReference type="Gene3D" id="1.10.30.50">
    <property type="match status" value="1"/>
</dbReference>
<protein>
    <recommendedName>
        <fullName evidence="3">HNH domain-containing protein</fullName>
    </recommendedName>
</protein>
<dbReference type="EMBL" id="WMYO01000007">
    <property type="protein sequence ID" value="MTR28197.1"/>
    <property type="molecule type" value="Genomic_DNA"/>
</dbReference>
<evidence type="ECO:0000313" key="2">
    <source>
        <dbReference type="Proteomes" id="UP000439678"/>
    </source>
</evidence>
<name>A0A6A8UF01_STRSL</name>
<sequence>MMSLKLPNYPREFIDAYVKLMTIQYIKRTIRESILDFIKDEYKSDLKQTFGTDNDLLINNLIIEHYSKEDYYSKIIGYAKNREQDLKKVIEEIVGKENEHLQKKVREGEFPNYKEEDWYKSFVLIVDKFVAERNIKGDTCELNNERKKLLDYIKKKKYILDFIKNEYKRYLKRTFGTASDSLIDKLIIEHYFKEDYYFKITEYKKKQGQDIENYIKEIIGTKNKHLLKNVREGKFSDYKQEEWYEGFVLFVDKLITERSRNIKELICELKSEEITNLVDYLSELILIHPKTMETYINGQNKKNPGSFERLKRLYNLTQDIELENKKEKINTFIVKNFINPYNKGLLVCPYCNRNYINDREPFLGAEMDHFYSKDKYPMFAVSLYNFIPSCSTCNHIKNIQDLKNNPFLKENNSDIKFDLIKDKDEGYKIKLICESIDDEEKENFKNDIYDVLKLDKAYQVHSIDIEEMVNREEEYGREQRKLLKSIFSETEGELNKKIDALIYGDIIFKSEDELINISLGKLKKDAYEKIKDWKNLDSNLLK</sequence>
<accession>A0A6A8UF01</accession>
<dbReference type="AlphaFoldDB" id="A0A6A8UF01"/>
<gene>
    <name evidence="1" type="ORF">GMC65_07535</name>
</gene>
<dbReference type="Proteomes" id="UP000439678">
    <property type="component" value="Unassembled WGS sequence"/>
</dbReference>
<evidence type="ECO:0000313" key="1">
    <source>
        <dbReference type="EMBL" id="MTR28197.1"/>
    </source>
</evidence>
<comment type="caution">
    <text evidence="1">The sequence shown here is derived from an EMBL/GenBank/DDBJ whole genome shotgun (WGS) entry which is preliminary data.</text>
</comment>
<reference evidence="1 2" key="1">
    <citation type="journal article" date="2019" name="Nat. Med.">
        <title>A library of human gut bacterial isolates paired with longitudinal multiomics data enables mechanistic microbiome research.</title>
        <authorList>
            <person name="Poyet M."/>
            <person name="Groussin M."/>
            <person name="Gibbons S.M."/>
            <person name="Avila-Pacheco J."/>
            <person name="Jiang X."/>
            <person name="Kearney S.M."/>
            <person name="Perrotta A.R."/>
            <person name="Berdy B."/>
            <person name="Zhao S."/>
            <person name="Lieberman T.D."/>
            <person name="Swanson P.K."/>
            <person name="Smith M."/>
            <person name="Roesemann S."/>
            <person name="Alexander J.E."/>
            <person name="Rich S.A."/>
            <person name="Livny J."/>
            <person name="Vlamakis H."/>
            <person name="Clish C."/>
            <person name="Bullock K."/>
            <person name="Deik A."/>
            <person name="Scott J."/>
            <person name="Pierce K.A."/>
            <person name="Xavier R.J."/>
            <person name="Alm E.J."/>
        </authorList>
    </citation>
    <scope>NUCLEOTIDE SEQUENCE [LARGE SCALE GENOMIC DNA]</scope>
    <source>
        <strain evidence="1 2">BIOML-A4</strain>
    </source>
</reference>
<organism evidence="1 2">
    <name type="scientific">Streptococcus salivarius</name>
    <dbReference type="NCBI Taxonomy" id="1304"/>
    <lineage>
        <taxon>Bacteria</taxon>
        <taxon>Bacillati</taxon>
        <taxon>Bacillota</taxon>
        <taxon>Bacilli</taxon>
        <taxon>Lactobacillales</taxon>
        <taxon>Streptococcaceae</taxon>
        <taxon>Streptococcus</taxon>
    </lineage>
</organism>
<proteinExistence type="predicted"/>
<evidence type="ECO:0008006" key="3">
    <source>
        <dbReference type="Google" id="ProtNLM"/>
    </source>
</evidence>